<dbReference type="GO" id="GO:0016020">
    <property type="term" value="C:membrane"/>
    <property type="evidence" value="ECO:0007669"/>
    <property type="project" value="UniProtKB-SubCell"/>
</dbReference>
<keyword evidence="6 12" id="KW-1133">Transmembrane helix</keyword>
<keyword evidence="5" id="KW-0677">Repeat</keyword>
<evidence type="ECO:0000256" key="8">
    <source>
        <dbReference type="ARBA" id="ARBA00023170"/>
    </source>
</evidence>
<dbReference type="SMART" id="SM00369">
    <property type="entry name" value="LRR_TYP"/>
    <property type="match status" value="5"/>
</dbReference>
<keyword evidence="2" id="KW-0433">Leucine-rich repeat</keyword>
<evidence type="ECO:0000256" key="1">
    <source>
        <dbReference type="ARBA" id="ARBA00004167"/>
    </source>
</evidence>
<feature type="chain" id="PRO_5041317874" description="Protein kinase domain-containing protein" evidence="13">
    <location>
        <begin position="29"/>
        <end position="607"/>
    </location>
</feature>
<dbReference type="Gene3D" id="3.30.200.20">
    <property type="entry name" value="Phosphorylase Kinase, domain 1"/>
    <property type="match status" value="1"/>
</dbReference>
<dbReference type="InterPro" id="IPR011009">
    <property type="entry name" value="Kinase-like_dom_sf"/>
</dbReference>
<dbReference type="PROSITE" id="PS00107">
    <property type="entry name" value="PROTEIN_KINASE_ATP"/>
    <property type="match status" value="1"/>
</dbReference>
<feature type="domain" description="Protein kinase" evidence="14">
    <location>
        <begin position="575"/>
        <end position="607"/>
    </location>
</feature>
<dbReference type="OMA" id="INNVAPA"/>
<dbReference type="AlphaFoldDB" id="A0AA38KXG6"/>
<feature type="signal peptide" evidence="13">
    <location>
        <begin position="1"/>
        <end position="28"/>
    </location>
</feature>
<keyword evidence="16" id="KW-1185">Reference proteome</keyword>
<keyword evidence="9" id="KW-0325">Glycoprotein</keyword>
<dbReference type="InterPro" id="IPR003591">
    <property type="entry name" value="Leu-rich_rpt_typical-subtyp"/>
</dbReference>
<dbReference type="Pfam" id="PF13855">
    <property type="entry name" value="LRR_8"/>
    <property type="match status" value="1"/>
</dbReference>
<organism evidence="15 16">
    <name type="scientific">Taxus chinensis</name>
    <name type="common">Chinese yew</name>
    <name type="synonym">Taxus wallichiana var. chinensis</name>
    <dbReference type="NCBI Taxonomy" id="29808"/>
    <lineage>
        <taxon>Eukaryota</taxon>
        <taxon>Viridiplantae</taxon>
        <taxon>Streptophyta</taxon>
        <taxon>Embryophyta</taxon>
        <taxon>Tracheophyta</taxon>
        <taxon>Spermatophyta</taxon>
        <taxon>Pinopsida</taxon>
        <taxon>Pinidae</taxon>
        <taxon>Conifers II</taxon>
        <taxon>Cupressales</taxon>
        <taxon>Taxaceae</taxon>
        <taxon>Taxus</taxon>
    </lineage>
</organism>
<evidence type="ECO:0000256" key="4">
    <source>
        <dbReference type="ARBA" id="ARBA00022729"/>
    </source>
</evidence>
<feature type="region of interest" description="Disordered" evidence="11">
    <location>
        <begin position="458"/>
        <end position="493"/>
    </location>
</feature>
<dbReference type="Pfam" id="PF08263">
    <property type="entry name" value="LRRNT_2"/>
    <property type="match status" value="2"/>
</dbReference>
<dbReference type="InterPro" id="IPR052422">
    <property type="entry name" value="Auxin_Ser/Thr_Kinase"/>
</dbReference>
<evidence type="ECO:0000256" key="13">
    <source>
        <dbReference type="SAM" id="SignalP"/>
    </source>
</evidence>
<evidence type="ECO:0000256" key="11">
    <source>
        <dbReference type="SAM" id="MobiDB-lite"/>
    </source>
</evidence>
<dbReference type="Proteomes" id="UP000824469">
    <property type="component" value="Unassembled WGS sequence"/>
</dbReference>
<dbReference type="EMBL" id="JAHRHJ020000008">
    <property type="protein sequence ID" value="KAH9306755.1"/>
    <property type="molecule type" value="Genomic_DNA"/>
</dbReference>
<evidence type="ECO:0000256" key="5">
    <source>
        <dbReference type="ARBA" id="ARBA00022737"/>
    </source>
</evidence>
<keyword evidence="8" id="KW-0675">Receptor</keyword>
<evidence type="ECO:0000256" key="7">
    <source>
        <dbReference type="ARBA" id="ARBA00023136"/>
    </source>
</evidence>
<comment type="caution">
    <text evidence="15">The sequence shown here is derived from an EMBL/GenBank/DDBJ whole genome shotgun (WGS) entry which is preliminary data.</text>
</comment>
<evidence type="ECO:0000256" key="10">
    <source>
        <dbReference type="PROSITE-ProRule" id="PRU10141"/>
    </source>
</evidence>
<dbReference type="SUPFAM" id="SSF56112">
    <property type="entry name" value="Protein kinase-like (PK-like)"/>
    <property type="match status" value="1"/>
</dbReference>
<dbReference type="PROSITE" id="PS50011">
    <property type="entry name" value="PROTEIN_KINASE_DOM"/>
    <property type="match status" value="1"/>
</dbReference>
<evidence type="ECO:0000313" key="15">
    <source>
        <dbReference type="EMBL" id="KAH9306755.1"/>
    </source>
</evidence>
<evidence type="ECO:0000256" key="12">
    <source>
        <dbReference type="SAM" id="Phobius"/>
    </source>
</evidence>
<protein>
    <recommendedName>
        <fullName evidence="14">Protein kinase domain-containing protein</fullName>
    </recommendedName>
</protein>
<dbReference type="FunFam" id="3.80.10.10:FF:000129">
    <property type="entry name" value="Leucine-rich repeat receptor-like kinase"/>
    <property type="match status" value="2"/>
</dbReference>
<dbReference type="PANTHER" id="PTHR47986:SF1">
    <property type="entry name" value="OS04G0685900 PROTEIN"/>
    <property type="match status" value="1"/>
</dbReference>
<dbReference type="InterPro" id="IPR017441">
    <property type="entry name" value="Protein_kinase_ATP_BS"/>
</dbReference>
<evidence type="ECO:0000256" key="2">
    <source>
        <dbReference type="ARBA" id="ARBA00022614"/>
    </source>
</evidence>
<comment type="subcellular location">
    <subcellularLocation>
        <location evidence="1">Membrane</location>
        <topology evidence="1">Single-pass membrane protein</topology>
    </subcellularLocation>
</comment>
<evidence type="ECO:0000313" key="16">
    <source>
        <dbReference type="Proteomes" id="UP000824469"/>
    </source>
</evidence>
<keyword evidence="4 13" id="KW-0732">Signal</keyword>
<dbReference type="Gene3D" id="3.80.10.10">
    <property type="entry name" value="Ribonuclease Inhibitor"/>
    <property type="match status" value="2"/>
</dbReference>
<dbReference type="InterPro" id="IPR001611">
    <property type="entry name" value="Leu-rich_rpt"/>
</dbReference>
<keyword evidence="3 12" id="KW-0812">Transmembrane</keyword>
<dbReference type="Pfam" id="PF00560">
    <property type="entry name" value="LRR_1"/>
    <property type="match status" value="3"/>
</dbReference>
<dbReference type="InterPro" id="IPR032675">
    <property type="entry name" value="LRR_dom_sf"/>
</dbReference>
<feature type="compositionally biased region" description="Low complexity" evidence="11">
    <location>
        <begin position="470"/>
        <end position="480"/>
    </location>
</feature>
<name>A0AA38KXG6_TAXCH</name>
<evidence type="ECO:0000256" key="9">
    <source>
        <dbReference type="ARBA" id="ARBA00023180"/>
    </source>
</evidence>
<dbReference type="GO" id="GO:0004672">
    <property type="term" value="F:protein kinase activity"/>
    <property type="evidence" value="ECO:0007669"/>
    <property type="project" value="InterPro"/>
</dbReference>
<dbReference type="GO" id="GO:0005524">
    <property type="term" value="F:ATP binding"/>
    <property type="evidence" value="ECO:0007669"/>
    <property type="project" value="UniProtKB-UniRule"/>
</dbReference>
<evidence type="ECO:0000256" key="6">
    <source>
        <dbReference type="ARBA" id="ARBA00022989"/>
    </source>
</evidence>
<keyword evidence="10" id="KW-0067">ATP-binding</keyword>
<dbReference type="SUPFAM" id="SSF52058">
    <property type="entry name" value="L domain-like"/>
    <property type="match status" value="1"/>
</dbReference>
<feature type="transmembrane region" description="Helical" evidence="12">
    <location>
        <begin position="497"/>
        <end position="519"/>
    </location>
</feature>
<evidence type="ECO:0000259" key="14">
    <source>
        <dbReference type="PROSITE" id="PS50011"/>
    </source>
</evidence>
<dbReference type="PANTHER" id="PTHR47986">
    <property type="entry name" value="OSJNBA0070M12.3 PROTEIN"/>
    <property type="match status" value="1"/>
</dbReference>
<dbReference type="InterPro" id="IPR000719">
    <property type="entry name" value="Prot_kinase_dom"/>
</dbReference>
<accession>A0AA38KXG6</accession>
<evidence type="ECO:0000256" key="3">
    <source>
        <dbReference type="ARBA" id="ARBA00022692"/>
    </source>
</evidence>
<sequence>MGLHCSQYPKILLFFICVTVTIIFQCNAVTDPGNMAVLQAFYKNIDNKELVGSWSGTDACGVWKGIQCQSVFVTGISMQSMGLSGKLPANFNQLGSLTTISLQKNNLYGSLPSLSGLSNLQVAYLNDNQFDGIPSDFFKDLTDLRGIYLNNNPLNKSSGWTLSNDLLGSTQLANLSLYNTSLVGAIPPFLGSLGSLQVLSLPYNYLEGTIPSSLNGTSLQVFIANSQQGKSLLGGTLDVLGSINTLTQVWLHSNNFSGEIPNALSKASGLKELLLNNNQLTGTVPQSVASLGSLANFTVDDNLLDGPIPVVGEGVYFTYQGNYFCSSKAGDKCTPEVSALLVFLRGVGYPSAIVKSWLGNDPCSGWAGVSCIDRHVSVVNLAKRSLSGYIDPAIGNLSSLTILKLNDNRLTGTIPKTLTGLKALKTLDVSNNNLNGPTPSFGPGVGFITAGNPNINNVAPASSPGGGSSSGDSGSPSGSGVNRNGESTPKKKSSSGVIIGIVVGCVVALIAAFVIVFVYKRKKKPKFIRVPTELQAAGQVTINGAGSGEAGSSLVGSNGSVVYPLWVLQKATDNFNSTNLLGKGGFGSVYEGNLEDGSKVAVKKNGS</sequence>
<proteinExistence type="predicted"/>
<reference evidence="15 16" key="1">
    <citation type="journal article" date="2021" name="Nat. Plants">
        <title>The Taxus genome provides insights into paclitaxel biosynthesis.</title>
        <authorList>
            <person name="Xiong X."/>
            <person name="Gou J."/>
            <person name="Liao Q."/>
            <person name="Li Y."/>
            <person name="Zhou Q."/>
            <person name="Bi G."/>
            <person name="Li C."/>
            <person name="Du R."/>
            <person name="Wang X."/>
            <person name="Sun T."/>
            <person name="Guo L."/>
            <person name="Liang H."/>
            <person name="Lu P."/>
            <person name="Wu Y."/>
            <person name="Zhang Z."/>
            <person name="Ro D.K."/>
            <person name="Shang Y."/>
            <person name="Huang S."/>
            <person name="Yan J."/>
        </authorList>
    </citation>
    <scope>NUCLEOTIDE SEQUENCE [LARGE SCALE GENOMIC DNA]</scope>
    <source>
        <strain evidence="15">Ta-2019</strain>
    </source>
</reference>
<keyword evidence="10" id="KW-0547">Nucleotide-binding</keyword>
<feature type="binding site" evidence="10">
    <location>
        <position position="604"/>
    </location>
    <ligand>
        <name>ATP</name>
        <dbReference type="ChEBI" id="CHEBI:30616"/>
    </ligand>
</feature>
<dbReference type="InterPro" id="IPR013210">
    <property type="entry name" value="LRR_N_plant-typ"/>
</dbReference>
<keyword evidence="7 12" id="KW-0472">Membrane</keyword>
<gene>
    <name evidence="15" type="ORF">KI387_011159</name>
</gene>